<evidence type="ECO:0000313" key="3">
    <source>
        <dbReference type="EMBL" id="KAK0513823.1"/>
    </source>
</evidence>
<evidence type="ECO:0000313" key="4">
    <source>
        <dbReference type="Proteomes" id="UP001166286"/>
    </source>
</evidence>
<accession>A0AA39V2T3</accession>
<proteinExistence type="predicted"/>
<gene>
    <name evidence="3" type="ORF">JMJ35_003545</name>
</gene>
<dbReference type="AlphaFoldDB" id="A0AA39V2T3"/>
<keyword evidence="2" id="KW-0732">Signal</keyword>
<feature type="signal peptide" evidence="2">
    <location>
        <begin position="1"/>
        <end position="18"/>
    </location>
</feature>
<feature type="region of interest" description="Disordered" evidence="1">
    <location>
        <begin position="369"/>
        <end position="399"/>
    </location>
</feature>
<evidence type="ECO:0000256" key="1">
    <source>
        <dbReference type="SAM" id="MobiDB-lite"/>
    </source>
</evidence>
<comment type="caution">
    <text evidence="3">The sequence shown here is derived from an EMBL/GenBank/DDBJ whole genome shotgun (WGS) entry which is preliminary data.</text>
</comment>
<feature type="chain" id="PRO_5041424370" evidence="2">
    <location>
        <begin position="19"/>
        <end position="399"/>
    </location>
</feature>
<organism evidence="3 4">
    <name type="scientific">Cladonia borealis</name>
    <dbReference type="NCBI Taxonomy" id="184061"/>
    <lineage>
        <taxon>Eukaryota</taxon>
        <taxon>Fungi</taxon>
        <taxon>Dikarya</taxon>
        <taxon>Ascomycota</taxon>
        <taxon>Pezizomycotina</taxon>
        <taxon>Lecanoromycetes</taxon>
        <taxon>OSLEUM clade</taxon>
        <taxon>Lecanoromycetidae</taxon>
        <taxon>Lecanorales</taxon>
        <taxon>Lecanorineae</taxon>
        <taxon>Cladoniaceae</taxon>
        <taxon>Cladonia</taxon>
    </lineage>
</organism>
<dbReference type="Proteomes" id="UP001166286">
    <property type="component" value="Unassembled WGS sequence"/>
</dbReference>
<evidence type="ECO:0000256" key="2">
    <source>
        <dbReference type="SAM" id="SignalP"/>
    </source>
</evidence>
<dbReference type="EMBL" id="JAFEKC020000006">
    <property type="protein sequence ID" value="KAK0513823.1"/>
    <property type="molecule type" value="Genomic_DNA"/>
</dbReference>
<protein>
    <submittedName>
        <fullName evidence="3">Uncharacterized protein</fullName>
    </submittedName>
</protein>
<sequence>MLLIFTLALSTLLAPIKTLTILPPLQSPATLVRSSGSTLEVVNVATPVPANVSAALGYISTNTNVSISGDISNPASESASGILLSVDCDGNRFGSKLNIQSCKDIFRNIGKTSEQRTFANRHTGIEAQIELPWRIYDNKSLCFVQPFLRPGKQSAQASSEQIGNAAYTLMHECVIKRGVGGFAANIGGDNNLFVAIAKYQPKLKCNRKATPGLPWSSCRHIWGTMETGQKILVFGNEGDPDVQVDLPYVLKAIDARCELEIAITGESTLATWYGIWEAIAALSASCVRTYGVGGRFTGLGSKGNIYLDMYDGAPDLTANTTQGNSSAVILGEPLGNYPAYNYSSSNNWTELDVQNFTFSEPGNFVEDPFVNSNTPEEGNSTLVTLPGDLPMNTSQDATD</sequence>
<feature type="compositionally biased region" description="Polar residues" evidence="1">
    <location>
        <begin position="370"/>
        <end position="383"/>
    </location>
</feature>
<name>A0AA39V2T3_9LECA</name>
<keyword evidence="4" id="KW-1185">Reference proteome</keyword>
<reference evidence="3" key="1">
    <citation type="submission" date="2023-03" db="EMBL/GenBank/DDBJ databases">
        <title>Complete genome of Cladonia borealis.</title>
        <authorList>
            <person name="Park H."/>
        </authorList>
    </citation>
    <scope>NUCLEOTIDE SEQUENCE</scope>
    <source>
        <strain evidence="3">ANT050790</strain>
    </source>
</reference>